<dbReference type="Proteomes" id="UP001257914">
    <property type="component" value="Unassembled WGS sequence"/>
</dbReference>
<accession>A0ABU3QWJ1</accession>
<protein>
    <recommendedName>
        <fullName evidence="4">Outer membrane protein beta-barrel domain-containing protein</fullName>
    </recommendedName>
</protein>
<dbReference type="EMBL" id="JAWCUA010000001">
    <property type="protein sequence ID" value="MDU0111775.1"/>
    <property type="molecule type" value="Genomic_DNA"/>
</dbReference>
<gene>
    <name evidence="2" type="ORF">RT723_01875</name>
</gene>
<reference evidence="2 3" key="1">
    <citation type="submission" date="2023-10" db="EMBL/GenBank/DDBJ databases">
        <title>Psychrosphaera aquimaarina strain SW33 isolated from seawater.</title>
        <authorList>
            <person name="Bayburt H."/>
            <person name="Kim J.M."/>
            <person name="Choi B.J."/>
            <person name="Jeon C.O."/>
        </authorList>
    </citation>
    <scope>NUCLEOTIDE SEQUENCE [LARGE SCALE GENOMIC DNA]</scope>
    <source>
        <strain evidence="2 3">KCTC 52743</strain>
    </source>
</reference>
<keyword evidence="3" id="KW-1185">Reference proteome</keyword>
<evidence type="ECO:0000313" key="2">
    <source>
        <dbReference type="EMBL" id="MDU0111775.1"/>
    </source>
</evidence>
<evidence type="ECO:0008006" key="4">
    <source>
        <dbReference type="Google" id="ProtNLM"/>
    </source>
</evidence>
<proteinExistence type="predicted"/>
<comment type="caution">
    <text evidence="2">The sequence shown here is derived from an EMBL/GenBank/DDBJ whole genome shotgun (WGS) entry which is preliminary data.</text>
</comment>
<name>A0ABU3QWJ1_9GAMM</name>
<organism evidence="2 3">
    <name type="scientific">Psychrosphaera aquimarina</name>
    <dbReference type="NCBI Taxonomy" id="2044854"/>
    <lineage>
        <taxon>Bacteria</taxon>
        <taxon>Pseudomonadati</taxon>
        <taxon>Pseudomonadota</taxon>
        <taxon>Gammaproteobacteria</taxon>
        <taxon>Alteromonadales</taxon>
        <taxon>Pseudoalteromonadaceae</taxon>
        <taxon>Psychrosphaera</taxon>
    </lineage>
</organism>
<feature type="chain" id="PRO_5045921166" description="Outer membrane protein beta-barrel domain-containing protein" evidence="1">
    <location>
        <begin position="22"/>
        <end position="168"/>
    </location>
</feature>
<evidence type="ECO:0000313" key="3">
    <source>
        <dbReference type="Proteomes" id="UP001257914"/>
    </source>
</evidence>
<evidence type="ECO:0000256" key="1">
    <source>
        <dbReference type="SAM" id="SignalP"/>
    </source>
</evidence>
<feature type="signal peptide" evidence="1">
    <location>
        <begin position="1"/>
        <end position="21"/>
    </location>
</feature>
<sequence>MNVVVKFLISLALLSPLNCHSKDKFNMDRYWVQSGFLLGSPFFGQTLDIKIQDANIVYGLGVKTQDTSAPCLFNCEIKRNNDITAISSLHVLTGYAINDVWLFETGLALVETKIDYHYIYEESELGLPIRLNKLNTYKYGGFNVSLEFLILENKVVYSANIALAFGHF</sequence>
<dbReference type="RefSeq" id="WP_315945667.1">
    <property type="nucleotide sequence ID" value="NZ_JAWCUA010000001.1"/>
</dbReference>
<keyword evidence="1" id="KW-0732">Signal</keyword>